<protein>
    <submittedName>
        <fullName evidence="1">Uncharacterized protein</fullName>
    </submittedName>
</protein>
<dbReference type="AGR" id="MGI:103159"/>
<reference evidence="1" key="8">
    <citation type="journal article" date="2005" name="Science">
        <title>Antisense Transcription in the Mammalian Transcriptome.</title>
        <authorList>
            <consortium name="RIKEN Genome Exploration Research Group and Genome Science Group (Genome Network Project Core Group) and the FANTOM Consortium"/>
        </authorList>
    </citation>
    <scope>NUCLEOTIDE SEQUENCE</scope>
    <source>
        <strain evidence="1">NOD</strain>
    </source>
</reference>
<evidence type="ECO:0000313" key="1">
    <source>
        <dbReference type="EMBL" id="BAE41776.1"/>
    </source>
</evidence>
<reference evidence="1" key="6">
    <citation type="submission" date="2004-04" db="EMBL/GenBank/DDBJ databases">
        <authorList>
            <person name="Arakawa T."/>
            <person name="Carninci P."/>
            <person name="Fukuda S."/>
            <person name="Hashizume W."/>
            <person name="Hayashida K."/>
            <person name="Hori F."/>
            <person name="Iida J."/>
            <person name="Imamura K."/>
            <person name="Imotani K."/>
            <person name="Itoh M."/>
            <person name="Kanagawa S."/>
            <person name="Kawai J."/>
            <person name="Kojima M."/>
            <person name="Konno H."/>
            <person name="Murata M."/>
            <person name="Nakamura M."/>
            <person name="Ninomiya N."/>
            <person name="Nishiyori H."/>
            <person name="Nomura K."/>
            <person name="Ohno M."/>
            <person name="Sakazume N."/>
            <person name="Sano H."/>
            <person name="Sasaki D."/>
            <person name="Shibata K."/>
            <person name="Shiraki T."/>
            <person name="Tagami M."/>
            <person name="Tagami Y."/>
            <person name="Waki K."/>
            <person name="Watahiki A."/>
            <person name="Muramatsu M."/>
            <person name="Hayashizaki Y."/>
        </authorList>
    </citation>
    <scope>NUCLEOTIDE SEQUENCE</scope>
    <source>
        <strain evidence="1">NOD</strain>
    </source>
</reference>
<reference evidence="1" key="4">
    <citation type="journal article" date="2001" name="Nature">
        <title>Functional annotation of a full-length mouse cDNA collection.</title>
        <authorList>
            <consortium name="The RIKEN Genome Exploration Research Group Phase II Team and the FANTOM Consortium"/>
        </authorList>
    </citation>
    <scope>NUCLEOTIDE SEQUENCE</scope>
    <source>
        <strain evidence="1">NOD</strain>
    </source>
</reference>
<reference evidence="1" key="7">
    <citation type="journal article" date="2005" name="Science">
        <title>The Transcriptional Landscape of the Mammalian Genome.</title>
        <authorList>
            <consortium name="The FANTOM Consortium"/>
            <consortium name="Riken Genome Exploration Research Group and Genome Science Group (Genome Network Project Core Group)"/>
        </authorList>
    </citation>
    <scope>NUCLEOTIDE SEQUENCE</scope>
    <source>
        <strain evidence="1">NOD</strain>
    </source>
</reference>
<organism evidence="1">
    <name type="scientific">Mus musculus</name>
    <name type="common">Mouse</name>
    <dbReference type="NCBI Taxonomy" id="10090"/>
    <lineage>
        <taxon>Eukaryota</taxon>
        <taxon>Metazoa</taxon>
        <taxon>Chordata</taxon>
        <taxon>Craniata</taxon>
        <taxon>Vertebrata</taxon>
        <taxon>Euteleostomi</taxon>
        <taxon>Mammalia</taxon>
        <taxon>Eutheria</taxon>
        <taxon>Euarchontoglires</taxon>
        <taxon>Glires</taxon>
        <taxon>Rodentia</taxon>
        <taxon>Myomorpha</taxon>
        <taxon>Muroidea</taxon>
        <taxon>Muridae</taxon>
        <taxon>Murinae</taxon>
        <taxon>Mus</taxon>
        <taxon>Mus</taxon>
    </lineage>
</organism>
<sequence length="162" mass="17292">MPRPLTGTQTGLGDYTVIQYLFIYSPCRGWGWNDGVSHPTSLPCALGGPETPRSGSSLWRPPSQNIVGPKVVLNVLGPSTCVWMCPLFSPKPLLGGWVARQTGARNTRAPTLLLTGQHHGFIELASLCCAPPHPPAEGRVLGREVDAYPRAADVAPLCPFPA</sequence>
<dbReference type="MGI" id="MGI:103159">
    <property type="gene designation" value="Cish"/>
</dbReference>
<accession>Q3TD28</accession>
<dbReference type="AlphaFoldDB" id="Q3TD28"/>
<reference evidence="1" key="5">
    <citation type="journal article" date="2002" name="Nature">
        <title>Analysis of the mouse transcriptome based on functional annotation of 60,770 full-length cDNAs.</title>
        <authorList>
            <consortium name="The FANTOM Consortium and the RIKEN Genome Exploration Research Group Phase I and II Team"/>
        </authorList>
    </citation>
    <scope>NUCLEOTIDE SEQUENCE</scope>
    <source>
        <strain evidence="1">NOD</strain>
    </source>
</reference>
<dbReference type="EMBL" id="AK170410">
    <property type="protein sequence ID" value="BAE41776.1"/>
    <property type="molecule type" value="mRNA"/>
</dbReference>
<reference evidence="1" key="3">
    <citation type="journal article" date="2000" name="Genome Res.">
        <title>RIKEN integrated sequence analysis (RISA) system--384-format sequencing pipeline with 384 multicapillary sequencer.</title>
        <authorList>
            <person name="Shibata K."/>
            <person name="Itoh M."/>
            <person name="Aizawa K."/>
            <person name="Nagaoka S."/>
            <person name="Sasaki N."/>
            <person name="Carninci P."/>
            <person name="Konno H."/>
            <person name="Akiyama J."/>
            <person name="Nishi K."/>
            <person name="Kitsunai T."/>
            <person name="Tashiro H."/>
            <person name="Itoh M."/>
            <person name="Sumi N."/>
            <person name="Ishii Y."/>
            <person name="Nakamura S."/>
            <person name="Hazama M."/>
            <person name="Nishine T."/>
            <person name="Harada A."/>
            <person name="Yamamoto R."/>
            <person name="Matsumoto H."/>
            <person name="Sakaguchi S."/>
            <person name="Ikegami T."/>
            <person name="Kashiwagi K."/>
            <person name="Fujiwake S."/>
            <person name="Inoue K."/>
            <person name="Togawa Y."/>
            <person name="Izawa M."/>
            <person name="Ohara E."/>
            <person name="Watahiki M."/>
            <person name="Yoneda Y."/>
            <person name="Ishikawa T."/>
            <person name="Ozawa K."/>
            <person name="Tanaka T."/>
            <person name="Matsuura S."/>
            <person name="Kawai J."/>
            <person name="Okazaki Y."/>
            <person name="Muramatsu M."/>
            <person name="Inoue Y."/>
            <person name="Kira A."/>
            <person name="Hayashizaki Y."/>
        </authorList>
    </citation>
    <scope>NUCLEOTIDE SEQUENCE</scope>
    <source>
        <strain evidence="1">NOD</strain>
    </source>
</reference>
<name>Q3TD28_MOUSE</name>
<evidence type="ECO:0000313" key="2">
    <source>
        <dbReference type="MGI" id="MGI:103159"/>
    </source>
</evidence>
<gene>
    <name evidence="2" type="primary">Cish</name>
</gene>
<proteinExistence type="evidence at transcript level"/>
<reference evidence="1" key="2">
    <citation type="journal article" date="2000" name="Genome Res.">
        <title>Normalization and subtraction of cap-trapper-selected cDNAs to prepare full-length cDNA libraries for rapid discovery of new genes.</title>
        <authorList>
            <person name="Carninci P."/>
            <person name="Shibata Y."/>
            <person name="Hayatsu N."/>
            <person name="Sugahara Y."/>
            <person name="Shibata K."/>
            <person name="Itoh M."/>
            <person name="Konno H."/>
            <person name="Okazaki Y."/>
            <person name="Muramatsu M."/>
            <person name="Hayashizaki Y."/>
        </authorList>
    </citation>
    <scope>NUCLEOTIDE SEQUENCE</scope>
    <source>
        <strain evidence="1">NOD</strain>
    </source>
</reference>
<reference evidence="1" key="1">
    <citation type="journal article" date="1999" name="Methods Enzymol.">
        <title>High-efficiency full-length cDNA cloning.</title>
        <authorList>
            <person name="Carninci P."/>
            <person name="Hayashizaki Y."/>
        </authorList>
    </citation>
    <scope>NUCLEOTIDE SEQUENCE</scope>
    <source>
        <strain evidence="1">NOD</strain>
    </source>
</reference>